<dbReference type="EMBL" id="MIGC01003594">
    <property type="protein sequence ID" value="PHJ19193.1"/>
    <property type="molecule type" value="Genomic_DNA"/>
</dbReference>
<dbReference type="VEuPathDB" id="ToxoDB:CSUI_006979"/>
<protein>
    <submittedName>
        <fullName evidence="2">Uncharacterized protein</fullName>
    </submittedName>
</protein>
<accession>A0A2C6KSJ2</accession>
<dbReference type="Proteomes" id="UP000221165">
    <property type="component" value="Unassembled WGS sequence"/>
</dbReference>
<gene>
    <name evidence="2" type="ORF">CSUI_006979</name>
</gene>
<proteinExistence type="predicted"/>
<keyword evidence="3" id="KW-1185">Reference proteome</keyword>
<comment type="caution">
    <text evidence="2">The sequence shown here is derived from an EMBL/GenBank/DDBJ whole genome shotgun (WGS) entry which is preliminary data.</text>
</comment>
<dbReference type="GeneID" id="94430340"/>
<name>A0A2C6KSJ2_9APIC</name>
<dbReference type="AlphaFoldDB" id="A0A2C6KSJ2"/>
<dbReference type="RefSeq" id="XP_067920895.1">
    <property type="nucleotide sequence ID" value="XM_068067129.1"/>
</dbReference>
<organism evidence="2 3">
    <name type="scientific">Cystoisospora suis</name>
    <dbReference type="NCBI Taxonomy" id="483139"/>
    <lineage>
        <taxon>Eukaryota</taxon>
        <taxon>Sar</taxon>
        <taxon>Alveolata</taxon>
        <taxon>Apicomplexa</taxon>
        <taxon>Conoidasida</taxon>
        <taxon>Coccidia</taxon>
        <taxon>Eucoccidiorida</taxon>
        <taxon>Eimeriorina</taxon>
        <taxon>Sarcocystidae</taxon>
        <taxon>Cystoisospora</taxon>
    </lineage>
</organism>
<evidence type="ECO:0000313" key="2">
    <source>
        <dbReference type="EMBL" id="PHJ19193.1"/>
    </source>
</evidence>
<reference evidence="2 3" key="1">
    <citation type="journal article" date="2017" name="Int. J. Parasitol.">
        <title>The genome of the protozoan parasite Cystoisospora suis and a reverse vaccinology approach to identify vaccine candidates.</title>
        <authorList>
            <person name="Palmieri N."/>
            <person name="Shrestha A."/>
            <person name="Ruttkowski B."/>
            <person name="Beck T."/>
            <person name="Vogl C."/>
            <person name="Tomley F."/>
            <person name="Blake D.P."/>
            <person name="Joachim A."/>
        </authorList>
    </citation>
    <scope>NUCLEOTIDE SEQUENCE [LARGE SCALE GENOMIC DNA]</scope>
    <source>
        <strain evidence="2 3">Wien I</strain>
    </source>
</reference>
<evidence type="ECO:0000256" key="1">
    <source>
        <dbReference type="SAM" id="MobiDB-lite"/>
    </source>
</evidence>
<feature type="region of interest" description="Disordered" evidence="1">
    <location>
        <begin position="31"/>
        <end position="50"/>
    </location>
</feature>
<sequence>MDRARSAMLLRCHGAPGQELRTALLPTESEARLNCHRDASGRGTRDPPQE</sequence>
<evidence type="ECO:0000313" key="3">
    <source>
        <dbReference type="Proteomes" id="UP000221165"/>
    </source>
</evidence>